<reference evidence="2" key="1">
    <citation type="journal article" date="2023" name="Science">
        <title>Genome structures resolve the early diversification of teleost fishes.</title>
        <authorList>
            <person name="Parey E."/>
            <person name="Louis A."/>
            <person name="Montfort J."/>
            <person name="Bouchez O."/>
            <person name="Roques C."/>
            <person name="Iampietro C."/>
            <person name="Lluch J."/>
            <person name="Castinel A."/>
            <person name="Donnadieu C."/>
            <person name="Desvignes T."/>
            <person name="Floi Bucao C."/>
            <person name="Jouanno E."/>
            <person name="Wen M."/>
            <person name="Mejri S."/>
            <person name="Dirks R."/>
            <person name="Jansen H."/>
            <person name="Henkel C."/>
            <person name="Chen W.J."/>
            <person name="Zahm M."/>
            <person name="Cabau C."/>
            <person name="Klopp C."/>
            <person name="Thompson A.W."/>
            <person name="Robinson-Rechavi M."/>
            <person name="Braasch I."/>
            <person name="Lecointre G."/>
            <person name="Bobe J."/>
            <person name="Postlethwait J.H."/>
            <person name="Berthelot C."/>
            <person name="Roest Crollius H."/>
            <person name="Guiguen Y."/>
        </authorList>
    </citation>
    <scope>NUCLEOTIDE SEQUENCE</scope>
    <source>
        <strain evidence="2">WJC10195</strain>
    </source>
</reference>
<sequence length="124" mass="13417">MAVPMTCFHVPQYNPQPNILSFSAKYLLSQKAGIHTAQEEPPTDSCESDIQLSDRSGLRASCTLTGRRTKRARTSAGERRNWGAARGPSKRWWVEGGESVEVDGIALPGPDEPEVLAAKPVAIG</sequence>
<accession>A0A9Q1IG71</accession>
<dbReference type="Proteomes" id="UP001152622">
    <property type="component" value="Chromosome 18"/>
</dbReference>
<dbReference type="AlphaFoldDB" id="A0A9Q1IG71"/>
<name>A0A9Q1IG71_SYNKA</name>
<gene>
    <name evidence="2" type="ORF">SKAU_G00375330</name>
</gene>
<comment type="caution">
    <text evidence="2">The sequence shown here is derived from an EMBL/GenBank/DDBJ whole genome shotgun (WGS) entry which is preliminary data.</text>
</comment>
<organism evidence="2 3">
    <name type="scientific">Synaphobranchus kaupii</name>
    <name type="common">Kaup's arrowtooth eel</name>
    <dbReference type="NCBI Taxonomy" id="118154"/>
    <lineage>
        <taxon>Eukaryota</taxon>
        <taxon>Metazoa</taxon>
        <taxon>Chordata</taxon>
        <taxon>Craniata</taxon>
        <taxon>Vertebrata</taxon>
        <taxon>Euteleostomi</taxon>
        <taxon>Actinopterygii</taxon>
        <taxon>Neopterygii</taxon>
        <taxon>Teleostei</taxon>
        <taxon>Anguilliformes</taxon>
        <taxon>Synaphobranchidae</taxon>
        <taxon>Synaphobranchus</taxon>
    </lineage>
</organism>
<dbReference type="EMBL" id="JAINUF010000018">
    <property type="protein sequence ID" value="KAJ8338567.1"/>
    <property type="molecule type" value="Genomic_DNA"/>
</dbReference>
<feature type="region of interest" description="Disordered" evidence="1">
    <location>
        <begin position="33"/>
        <end position="52"/>
    </location>
</feature>
<evidence type="ECO:0000313" key="3">
    <source>
        <dbReference type="Proteomes" id="UP001152622"/>
    </source>
</evidence>
<feature type="region of interest" description="Disordered" evidence="1">
    <location>
        <begin position="65"/>
        <end position="87"/>
    </location>
</feature>
<keyword evidence="3" id="KW-1185">Reference proteome</keyword>
<evidence type="ECO:0000256" key="1">
    <source>
        <dbReference type="SAM" id="MobiDB-lite"/>
    </source>
</evidence>
<evidence type="ECO:0000313" key="2">
    <source>
        <dbReference type="EMBL" id="KAJ8338567.1"/>
    </source>
</evidence>
<proteinExistence type="predicted"/>
<protein>
    <submittedName>
        <fullName evidence="2">Uncharacterized protein</fullName>
    </submittedName>
</protein>